<dbReference type="Pfam" id="PF18911">
    <property type="entry name" value="PKD_4"/>
    <property type="match status" value="4"/>
</dbReference>
<evidence type="ECO:0000313" key="3">
    <source>
        <dbReference type="Proteomes" id="UP000005741"/>
    </source>
</evidence>
<gene>
    <name evidence="2" type="ORF">Metlim_2987</name>
</gene>
<feature type="domain" description="PKD" evidence="1">
    <location>
        <begin position="202"/>
        <end position="289"/>
    </location>
</feature>
<name>H1YYU7_9EURY</name>
<feature type="domain" description="PKD" evidence="1">
    <location>
        <begin position="24"/>
        <end position="82"/>
    </location>
</feature>
<dbReference type="RefSeq" id="WP_004079738.1">
    <property type="nucleotide sequence ID" value="NZ_CM001436.1"/>
</dbReference>
<dbReference type="Gene3D" id="2.60.40.10">
    <property type="entry name" value="Immunoglobulins"/>
    <property type="match status" value="4"/>
</dbReference>
<dbReference type="CDD" id="cd00146">
    <property type="entry name" value="PKD"/>
    <property type="match status" value="3"/>
</dbReference>
<accession>H1YYU7</accession>
<dbReference type="Proteomes" id="UP000005741">
    <property type="component" value="Chromosome"/>
</dbReference>
<dbReference type="SMART" id="SM00089">
    <property type="entry name" value="PKD"/>
    <property type="match status" value="4"/>
</dbReference>
<evidence type="ECO:0000313" key="2">
    <source>
        <dbReference type="EMBL" id="EHQ37019.1"/>
    </source>
</evidence>
<dbReference type="STRING" id="937775.Metlim_2987"/>
<feature type="domain" description="PKD" evidence="1">
    <location>
        <begin position="288"/>
        <end position="354"/>
    </location>
</feature>
<dbReference type="InterPro" id="IPR022409">
    <property type="entry name" value="PKD/Chitinase_dom"/>
</dbReference>
<dbReference type="PROSITE" id="PS50093">
    <property type="entry name" value="PKD"/>
    <property type="match status" value="4"/>
</dbReference>
<dbReference type="PANTHER" id="PTHR36842:SF1">
    <property type="entry name" value="PROTEIN TOLB"/>
    <property type="match status" value="1"/>
</dbReference>
<dbReference type="InterPro" id="IPR013783">
    <property type="entry name" value="Ig-like_fold"/>
</dbReference>
<dbReference type="InterPro" id="IPR035986">
    <property type="entry name" value="PKD_dom_sf"/>
</dbReference>
<dbReference type="OrthoDB" id="106856at2157"/>
<dbReference type="InParanoid" id="H1YYU7"/>
<reference evidence="2 3" key="1">
    <citation type="submission" date="2011-10" db="EMBL/GenBank/DDBJ databases">
        <title>The Improved High-Quality Draft genome of Methanoplanus limicola DSM 2279.</title>
        <authorList>
            <consortium name="US DOE Joint Genome Institute (JGI-PGF)"/>
            <person name="Lucas S."/>
            <person name="Copeland A."/>
            <person name="Lapidus A."/>
            <person name="Glavina del Rio T."/>
            <person name="Dalin E."/>
            <person name="Tice H."/>
            <person name="Bruce D."/>
            <person name="Goodwin L."/>
            <person name="Pitluck S."/>
            <person name="Peters L."/>
            <person name="Mikhailova N."/>
            <person name="Lu M."/>
            <person name="Kyrpides N."/>
            <person name="Mavromatis K."/>
            <person name="Ivanova N."/>
            <person name="Markowitz V."/>
            <person name="Cheng J.-F."/>
            <person name="Hugenholtz P."/>
            <person name="Woyke T."/>
            <person name="Wu D."/>
            <person name="Wirth R."/>
            <person name="Brambilla E.-M."/>
            <person name="Klenk H.-P."/>
            <person name="Eisen J.A."/>
        </authorList>
    </citation>
    <scope>NUCLEOTIDE SEQUENCE [LARGE SCALE GENOMIC DNA]</scope>
    <source>
        <strain evidence="2 3">DSM 2279</strain>
    </source>
</reference>
<sequence>MKMNAVILIISAGLLLIVCPVSAATADWTSSQGENSEYLTVSFTGSISGANASTASQWVWNFGDGTTGTGQTTTHTYGTPASDDDLIWTVNLTVTTDAIDGSEVIRVADRDITLTEPSLHASYTVSPSSSGDAPLTATFTDATFGRHRIISWDFRDGSLTTTQNPVTHTFETPGQYYVKLTVNRDSSQDSWEKKIEVLNPTPVPLFHTNVSSGKYPLTVQFTDDSGISYGNITGWSWDFGDGCTSSEQNPVHTYNDVGNYDVKLTVTSNAGKYDTLTRTDCINTESGFSVSFYADNTTGRAPFTVKFTSTSTGNIDSYFWKFECEDVHSDFSTKANPEYTFRHAGEYTVTLKVTVSENGTTFSDNATKKDYITVTEAPVTATATPTAAQTTATPTPTAAPAEAKSALNESDMAFAAGNSGGTKIFGLPGTEFFRGKFVRYHGFYQDYLHFITSILGMR</sequence>
<dbReference type="HOGENOM" id="CLU_596680_0_0_2"/>
<evidence type="ECO:0000259" key="1">
    <source>
        <dbReference type="PROSITE" id="PS50093"/>
    </source>
</evidence>
<dbReference type="SUPFAM" id="SSF49299">
    <property type="entry name" value="PKD domain"/>
    <property type="match status" value="4"/>
</dbReference>
<dbReference type="EMBL" id="CM001436">
    <property type="protein sequence ID" value="EHQ37019.1"/>
    <property type="molecule type" value="Genomic_DNA"/>
</dbReference>
<dbReference type="FunFam" id="2.60.40.10:FF:000270">
    <property type="entry name" value="Cell surface protein"/>
    <property type="match status" value="1"/>
</dbReference>
<dbReference type="AlphaFoldDB" id="H1YYU7"/>
<dbReference type="InterPro" id="IPR000601">
    <property type="entry name" value="PKD_dom"/>
</dbReference>
<dbReference type="PANTHER" id="PTHR36842">
    <property type="entry name" value="PROTEIN TOLB HOMOLOG"/>
    <property type="match status" value="1"/>
</dbReference>
<dbReference type="PATRIC" id="fig|937775.9.peg.3341"/>
<feature type="domain" description="PKD" evidence="1">
    <location>
        <begin position="120"/>
        <end position="197"/>
    </location>
</feature>
<keyword evidence="3" id="KW-1185">Reference proteome</keyword>
<organism evidence="2 3">
    <name type="scientific">Methanoplanus limicola DSM 2279</name>
    <dbReference type="NCBI Taxonomy" id="937775"/>
    <lineage>
        <taxon>Archaea</taxon>
        <taxon>Methanobacteriati</taxon>
        <taxon>Methanobacteriota</taxon>
        <taxon>Stenosarchaea group</taxon>
        <taxon>Methanomicrobia</taxon>
        <taxon>Methanomicrobiales</taxon>
        <taxon>Methanomicrobiaceae</taxon>
        <taxon>Methanoplanus</taxon>
    </lineage>
</organism>
<protein>
    <submittedName>
        <fullName evidence="2">PKD domain containing protein</fullName>
    </submittedName>
</protein>
<proteinExistence type="predicted"/>